<reference evidence="19" key="2">
    <citation type="submission" date="2025-08" db="UniProtKB">
        <authorList>
            <consortium name="Ensembl"/>
        </authorList>
    </citation>
    <scope>IDENTIFICATION</scope>
</reference>
<keyword evidence="8 16" id="KW-0547">Nucleotide-binding</keyword>
<dbReference type="GO" id="GO:0005524">
    <property type="term" value="F:ATP binding"/>
    <property type="evidence" value="ECO:0007669"/>
    <property type="project" value="UniProtKB-KW"/>
</dbReference>
<dbReference type="PANTHER" id="PTHR24056:SF0">
    <property type="entry name" value="CYCLIN-DEPENDENT KINASE 7"/>
    <property type="match status" value="1"/>
</dbReference>
<dbReference type="Gene3D" id="3.30.200.20">
    <property type="entry name" value="Phosphorylase Kinase, domain 1"/>
    <property type="match status" value="1"/>
</dbReference>
<feature type="binding site" evidence="16">
    <location>
        <position position="20"/>
    </location>
    <ligand>
        <name>ATP</name>
        <dbReference type="ChEBI" id="CHEBI:30616"/>
    </ligand>
</feature>
<evidence type="ECO:0000256" key="3">
    <source>
        <dbReference type="ARBA" id="ARBA00012411"/>
    </source>
</evidence>
<evidence type="ECO:0000256" key="1">
    <source>
        <dbReference type="ARBA" id="ARBA00008832"/>
    </source>
</evidence>
<comment type="catalytic activity">
    <reaction evidence="13">
        <text>L-seryl-[protein] + ATP = O-phospho-L-seryl-[protein] + ADP + H(+)</text>
        <dbReference type="Rhea" id="RHEA:17989"/>
        <dbReference type="Rhea" id="RHEA-COMP:9863"/>
        <dbReference type="Rhea" id="RHEA-COMP:11604"/>
        <dbReference type="ChEBI" id="CHEBI:15378"/>
        <dbReference type="ChEBI" id="CHEBI:29999"/>
        <dbReference type="ChEBI" id="CHEBI:30616"/>
        <dbReference type="ChEBI" id="CHEBI:83421"/>
        <dbReference type="ChEBI" id="CHEBI:456216"/>
        <dbReference type="EC" id="2.7.11.24"/>
    </reaction>
</comment>
<dbReference type="SUPFAM" id="SSF56112">
    <property type="entry name" value="Protein kinase-like (PK-like)"/>
    <property type="match status" value="1"/>
</dbReference>
<keyword evidence="10 16" id="KW-0067">ATP-binding</keyword>
<organism evidence="19 20">
    <name type="scientific">Podarcis muralis</name>
    <name type="common">Wall lizard</name>
    <name type="synonym">Lacerta muralis</name>
    <dbReference type="NCBI Taxonomy" id="64176"/>
    <lineage>
        <taxon>Eukaryota</taxon>
        <taxon>Metazoa</taxon>
        <taxon>Chordata</taxon>
        <taxon>Craniata</taxon>
        <taxon>Vertebrata</taxon>
        <taxon>Euteleostomi</taxon>
        <taxon>Lepidosauria</taxon>
        <taxon>Squamata</taxon>
        <taxon>Bifurcata</taxon>
        <taxon>Unidentata</taxon>
        <taxon>Episquamata</taxon>
        <taxon>Laterata</taxon>
        <taxon>Lacertibaenia</taxon>
        <taxon>Lacertidae</taxon>
        <taxon>Podarcis</taxon>
    </lineage>
</organism>
<evidence type="ECO:0000256" key="10">
    <source>
        <dbReference type="ARBA" id="ARBA00022840"/>
    </source>
</evidence>
<dbReference type="InterPro" id="IPR050108">
    <property type="entry name" value="CDK"/>
</dbReference>
<dbReference type="InterPro" id="IPR037770">
    <property type="entry name" value="CDK7"/>
</dbReference>
<evidence type="ECO:0000313" key="19">
    <source>
        <dbReference type="Ensembl" id="ENSPMRP00000025175.1"/>
    </source>
</evidence>
<dbReference type="Pfam" id="PF00069">
    <property type="entry name" value="Pkinase"/>
    <property type="match status" value="2"/>
</dbReference>
<evidence type="ECO:0000256" key="4">
    <source>
        <dbReference type="ARBA" id="ARBA00013901"/>
    </source>
</evidence>
<dbReference type="EC" id="2.7.11.24" evidence="3"/>
<evidence type="ECO:0000256" key="14">
    <source>
        <dbReference type="ARBA" id="ARBA00049280"/>
    </source>
</evidence>
<dbReference type="GO" id="GO:0008353">
    <property type="term" value="F:RNA polymerase II CTD heptapeptide repeat kinase activity"/>
    <property type="evidence" value="ECO:0007669"/>
    <property type="project" value="UniProtKB-EC"/>
</dbReference>
<keyword evidence="6" id="KW-0597">Phosphoprotein</keyword>
<evidence type="ECO:0000256" key="2">
    <source>
        <dbReference type="ARBA" id="ARBA00012409"/>
    </source>
</evidence>
<keyword evidence="5" id="KW-0723">Serine/threonine-protein kinase</keyword>
<feature type="region of interest" description="Disordered" evidence="17">
    <location>
        <begin position="262"/>
        <end position="286"/>
    </location>
</feature>
<feature type="active site" description="Proton acceptor" evidence="15">
    <location>
        <position position="80"/>
    </location>
</feature>
<evidence type="ECO:0000256" key="16">
    <source>
        <dbReference type="PIRSR" id="PIRSR637770-2"/>
    </source>
</evidence>
<evidence type="ECO:0000256" key="8">
    <source>
        <dbReference type="ARBA" id="ARBA00022741"/>
    </source>
</evidence>
<dbReference type="InterPro" id="IPR011009">
    <property type="entry name" value="Kinase-like_dom_sf"/>
</dbReference>
<dbReference type="InterPro" id="IPR000719">
    <property type="entry name" value="Prot_kinase_dom"/>
</dbReference>
<comment type="similarity">
    <text evidence="1">Belongs to the protein kinase superfamily. CMGC Ser/Thr protein kinase family. MAP kinase subfamily.</text>
</comment>
<dbReference type="EC" id="2.7.11.23" evidence="2"/>
<dbReference type="SMART" id="SM00220">
    <property type="entry name" value="S_TKc"/>
    <property type="match status" value="1"/>
</dbReference>
<dbReference type="Proteomes" id="UP000472272">
    <property type="component" value="Chromosome 11"/>
</dbReference>
<dbReference type="GO" id="GO:0045944">
    <property type="term" value="P:positive regulation of transcription by RNA polymerase II"/>
    <property type="evidence" value="ECO:0007669"/>
    <property type="project" value="TreeGrafter"/>
</dbReference>
<accession>A0A670JMM8</accession>
<dbReference type="GeneTree" id="ENSGT00940000155179"/>
<protein>
    <recommendedName>
        <fullName evidence="4">Cyclin-dependent kinase 7</fullName>
        <ecNumber evidence="2">2.7.11.23</ecNumber>
        <ecNumber evidence="3">2.7.11.24</ecNumber>
    </recommendedName>
    <alternativeName>
        <fullName evidence="11">Cell division protein kinase 7</fullName>
    </alternativeName>
</protein>
<dbReference type="AlphaFoldDB" id="A0A670JMM8"/>
<evidence type="ECO:0000256" key="15">
    <source>
        <dbReference type="PIRSR" id="PIRSR637770-1"/>
    </source>
</evidence>
<sequence length="286" mass="32274">MEFEVYKARDKNTNQIVAIKKFYCYCHDSYFNSGINRTALREIKLLQELSHPNIIGLLDAFGHKSNISLVFDFMETDLEDLKPNNLLLDENGVLKLADFGLAKSFGSPNRVYTHQVVTRWYRAPELLFGARMYGVGVDMWAVGCILAELLLRVPFLPGDSDLDQLTKIFETLGTPTEEQWPGMTNLPDYVTFKSFPGMPLHHIFSAAGDDLLELLQGLFTFNPSTRVTATQALKQKYFSSRPAPTPGSQLPRPNCPAEVLKEQQNPAPNLKRKRLDGIDQGSNIFK</sequence>
<evidence type="ECO:0000256" key="17">
    <source>
        <dbReference type="SAM" id="MobiDB-lite"/>
    </source>
</evidence>
<dbReference type="GO" id="GO:0070985">
    <property type="term" value="C:transcription factor TFIIK complex"/>
    <property type="evidence" value="ECO:0007669"/>
    <property type="project" value="InterPro"/>
</dbReference>
<evidence type="ECO:0000256" key="5">
    <source>
        <dbReference type="ARBA" id="ARBA00022527"/>
    </source>
</evidence>
<dbReference type="GO" id="GO:0004707">
    <property type="term" value="F:MAP kinase activity"/>
    <property type="evidence" value="ECO:0007669"/>
    <property type="project" value="UniProtKB-EC"/>
</dbReference>
<reference evidence="19" key="3">
    <citation type="submission" date="2025-09" db="UniProtKB">
        <authorList>
            <consortium name="Ensembl"/>
        </authorList>
    </citation>
    <scope>IDENTIFICATION</scope>
</reference>
<comment type="catalytic activity">
    <reaction evidence="12">
        <text>L-threonyl-[protein] + ATP = O-phospho-L-threonyl-[protein] + ADP + H(+)</text>
        <dbReference type="Rhea" id="RHEA:46608"/>
        <dbReference type="Rhea" id="RHEA-COMP:11060"/>
        <dbReference type="Rhea" id="RHEA-COMP:11605"/>
        <dbReference type="ChEBI" id="CHEBI:15378"/>
        <dbReference type="ChEBI" id="CHEBI:30013"/>
        <dbReference type="ChEBI" id="CHEBI:30616"/>
        <dbReference type="ChEBI" id="CHEBI:61977"/>
        <dbReference type="ChEBI" id="CHEBI:456216"/>
        <dbReference type="EC" id="2.7.11.24"/>
    </reaction>
</comment>
<evidence type="ECO:0000256" key="9">
    <source>
        <dbReference type="ARBA" id="ARBA00022777"/>
    </source>
</evidence>
<dbReference type="Gene3D" id="1.10.510.10">
    <property type="entry name" value="Transferase(Phosphotransferase) domain 1"/>
    <property type="match status" value="1"/>
</dbReference>
<dbReference type="PANTHER" id="PTHR24056">
    <property type="entry name" value="CELL DIVISION PROTEIN KINASE"/>
    <property type="match status" value="1"/>
</dbReference>
<evidence type="ECO:0000256" key="6">
    <source>
        <dbReference type="ARBA" id="ARBA00022553"/>
    </source>
</evidence>
<dbReference type="Ensembl" id="ENSPMRT00000026718.1">
    <property type="protein sequence ID" value="ENSPMRP00000025175.1"/>
    <property type="gene ID" value="ENSPMRG00000016263.1"/>
</dbReference>
<dbReference type="CDD" id="cd07841">
    <property type="entry name" value="STKc_CDK7"/>
    <property type="match status" value="1"/>
</dbReference>
<dbReference type="GO" id="GO:0004693">
    <property type="term" value="F:cyclin-dependent protein serine/threonine kinase activity"/>
    <property type="evidence" value="ECO:0007669"/>
    <property type="project" value="TreeGrafter"/>
</dbReference>
<keyword evidence="20" id="KW-1185">Reference proteome</keyword>
<dbReference type="FunFam" id="1.10.510.10:FF:000624">
    <property type="entry name" value="Mitogen-activated protein kinase"/>
    <property type="match status" value="1"/>
</dbReference>
<comment type="catalytic activity">
    <reaction evidence="14">
        <text>[DNA-directed RNA polymerase] + ATP = phospho-[DNA-directed RNA polymerase] + ADP + H(+)</text>
        <dbReference type="Rhea" id="RHEA:10216"/>
        <dbReference type="Rhea" id="RHEA-COMP:11321"/>
        <dbReference type="Rhea" id="RHEA-COMP:11322"/>
        <dbReference type="ChEBI" id="CHEBI:15378"/>
        <dbReference type="ChEBI" id="CHEBI:30616"/>
        <dbReference type="ChEBI" id="CHEBI:43176"/>
        <dbReference type="ChEBI" id="CHEBI:68546"/>
        <dbReference type="ChEBI" id="CHEBI:456216"/>
        <dbReference type="EC" id="2.7.11.23"/>
    </reaction>
</comment>
<keyword evidence="7" id="KW-0808">Transferase</keyword>
<evidence type="ECO:0000256" key="13">
    <source>
        <dbReference type="ARBA" id="ARBA00048312"/>
    </source>
</evidence>
<reference evidence="19 20" key="1">
    <citation type="journal article" date="2019" name="Proc. Natl. Acad. Sci. U.S.A.">
        <title>Regulatory changes in pterin and carotenoid genes underlie balanced color polymorphisms in the wall lizard.</title>
        <authorList>
            <person name="Andrade P."/>
            <person name="Pinho C."/>
            <person name="Perez I de Lanuza G."/>
            <person name="Afonso S."/>
            <person name="Brejcha J."/>
            <person name="Rubin C.J."/>
            <person name="Wallerman O."/>
            <person name="Pereira P."/>
            <person name="Sabatino S.J."/>
            <person name="Bellati A."/>
            <person name="Pellitteri-Rosa D."/>
            <person name="Bosakova Z."/>
            <person name="Bunikis I."/>
            <person name="Carretero M.A."/>
            <person name="Feiner N."/>
            <person name="Marsik P."/>
            <person name="Pauperio F."/>
            <person name="Salvi D."/>
            <person name="Soler L."/>
            <person name="While G.M."/>
            <person name="Uller T."/>
            <person name="Font E."/>
            <person name="Andersson L."/>
            <person name="Carneiro M."/>
        </authorList>
    </citation>
    <scope>NUCLEOTIDE SEQUENCE</scope>
</reference>
<evidence type="ECO:0000259" key="18">
    <source>
        <dbReference type="PROSITE" id="PS50011"/>
    </source>
</evidence>
<keyword evidence="9" id="KW-0418">Kinase</keyword>
<proteinExistence type="inferred from homology"/>
<evidence type="ECO:0000256" key="12">
    <source>
        <dbReference type="ARBA" id="ARBA00047592"/>
    </source>
</evidence>
<evidence type="ECO:0000313" key="20">
    <source>
        <dbReference type="Proteomes" id="UP000472272"/>
    </source>
</evidence>
<evidence type="ECO:0000256" key="7">
    <source>
        <dbReference type="ARBA" id="ARBA00022679"/>
    </source>
</evidence>
<feature type="domain" description="Protein kinase" evidence="18">
    <location>
        <begin position="1"/>
        <end position="238"/>
    </location>
</feature>
<dbReference type="GO" id="GO:0005737">
    <property type="term" value="C:cytoplasm"/>
    <property type="evidence" value="ECO:0007669"/>
    <property type="project" value="TreeGrafter"/>
</dbReference>
<evidence type="ECO:0000256" key="11">
    <source>
        <dbReference type="ARBA" id="ARBA00029738"/>
    </source>
</evidence>
<name>A0A670JMM8_PODMU</name>
<dbReference type="PROSITE" id="PS50011">
    <property type="entry name" value="PROTEIN_KINASE_DOM"/>
    <property type="match status" value="1"/>
</dbReference>
<gene>
    <name evidence="19" type="primary">CDK7</name>
</gene>